<keyword evidence="2" id="KW-0963">Cytoplasm</keyword>
<evidence type="ECO:0000313" key="5">
    <source>
        <dbReference type="EMBL" id="MBY28152.1"/>
    </source>
</evidence>
<dbReference type="Gene3D" id="2.80.10.50">
    <property type="match status" value="1"/>
</dbReference>
<dbReference type="InterPro" id="IPR008999">
    <property type="entry name" value="Actin-crosslinking"/>
</dbReference>
<dbReference type="GO" id="GO:0030674">
    <property type="term" value="F:protein-macromolecule adaptor activity"/>
    <property type="evidence" value="ECO:0007669"/>
    <property type="project" value="InterPro"/>
</dbReference>
<accession>A0A2S2PFG2</accession>
<proteinExistence type="predicted"/>
<evidence type="ECO:0000259" key="4">
    <source>
        <dbReference type="Pfam" id="PF06268"/>
    </source>
</evidence>
<dbReference type="GO" id="GO:0005737">
    <property type="term" value="C:cytoplasm"/>
    <property type="evidence" value="ECO:0007669"/>
    <property type="project" value="UniProtKB-SubCell"/>
</dbReference>
<reference evidence="5" key="1">
    <citation type="submission" date="2018-04" db="EMBL/GenBank/DDBJ databases">
        <title>Transcriptome of Schizaphis graminum biotype I.</title>
        <authorList>
            <person name="Scully E.D."/>
            <person name="Geib S.M."/>
            <person name="Palmer N.A."/>
            <person name="Koch K."/>
            <person name="Bradshaw J."/>
            <person name="Heng-Moss T."/>
            <person name="Sarath G."/>
        </authorList>
    </citation>
    <scope>NUCLEOTIDE SEQUENCE</scope>
</reference>
<dbReference type="InterPro" id="IPR022768">
    <property type="entry name" value="Fascin-like_dom"/>
</dbReference>
<evidence type="ECO:0000256" key="3">
    <source>
        <dbReference type="ARBA" id="ARBA00023203"/>
    </source>
</evidence>
<evidence type="ECO:0000256" key="1">
    <source>
        <dbReference type="ARBA" id="ARBA00004496"/>
    </source>
</evidence>
<organism evidence="5">
    <name type="scientific">Schizaphis graminum</name>
    <name type="common">Green bug aphid</name>
    <dbReference type="NCBI Taxonomy" id="13262"/>
    <lineage>
        <taxon>Eukaryota</taxon>
        <taxon>Metazoa</taxon>
        <taxon>Ecdysozoa</taxon>
        <taxon>Arthropoda</taxon>
        <taxon>Hexapoda</taxon>
        <taxon>Insecta</taxon>
        <taxon>Pterygota</taxon>
        <taxon>Neoptera</taxon>
        <taxon>Paraneoptera</taxon>
        <taxon>Hemiptera</taxon>
        <taxon>Sternorrhyncha</taxon>
        <taxon>Aphidomorpha</taxon>
        <taxon>Aphidoidea</taxon>
        <taxon>Aphididae</taxon>
        <taxon>Aphidini</taxon>
        <taxon>Schizaphis</taxon>
    </lineage>
</organism>
<dbReference type="SUPFAM" id="SSF50405">
    <property type="entry name" value="Actin-crosslinking proteins"/>
    <property type="match status" value="1"/>
</dbReference>
<sequence>MNGFNNHEINEGGHKHSVAPCSCWTIGLVNVDSKRYLTAETFGFKINANGASLKKKQLWTLEPSTNNSLLSDGPTTAIRLRSHLDKYLAVDTFGNVTCDGDDPTDPGTVFQVSVTDGNSGSWALKNVVRGYYLGASSDNLKCTAKVTGFSELWLVHLAARHNAQCESYRYV</sequence>
<evidence type="ECO:0000256" key="2">
    <source>
        <dbReference type="ARBA" id="ARBA00022490"/>
    </source>
</evidence>
<name>A0A2S2PFG2_SCHGA</name>
<dbReference type="Pfam" id="PF06268">
    <property type="entry name" value="Fascin"/>
    <property type="match status" value="1"/>
</dbReference>
<dbReference type="FunFam" id="2.80.10.50:FF:000010">
    <property type="entry name" value="Fascin"/>
    <property type="match status" value="1"/>
</dbReference>
<comment type="subcellular location">
    <subcellularLocation>
        <location evidence="1">Cytoplasm</location>
    </subcellularLocation>
</comment>
<dbReference type="EMBL" id="GGMR01015533">
    <property type="protein sequence ID" value="MBY28152.1"/>
    <property type="molecule type" value="Transcribed_RNA"/>
</dbReference>
<dbReference type="GO" id="GO:0051015">
    <property type="term" value="F:actin filament binding"/>
    <property type="evidence" value="ECO:0007669"/>
    <property type="project" value="InterPro"/>
</dbReference>
<keyword evidence="3" id="KW-0009">Actin-binding</keyword>
<dbReference type="AlphaFoldDB" id="A0A2S2PFG2"/>
<protein>
    <submittedName>
        <fullName evidence="5">Protein singed</fullName>
    </submittedName>
</protein>
<feature type="domain" description="Fascin-like" evidence="4">
    <location>
        <begin position="34"/>
        <end position="154"/>
    </location>
</feature>
<gene>
    <name evidence="5" type="primary">sn_0</name>
    <name evidence="5" type="ORF">g.122040</name>
</gene>